<keyword evidence="17" id="KW-1185">Reference proteome</keyword>
<evidence type="ECO:0000256" key="12">
    <source>
        <dbReference type="ARBA" id="ARBA00023136"/>
    </source>
</evidence>
<evidence type="ECO:0000256" key="1">
    <source>
        <dbReference type="ARBA" id="ARBA00001971"/>
    </source>
</evidence>
<evidence type="ECO:0000256" key="14">
    <source>
        <dbReference type="RuleBase" id="RU000461"/>
    </source>
</evidence>
<dbReference type="InterPro" id="IPR036396">
    <property type="entry name" value="Cyt_P450_sf"/>
</dbReference>
<sequence>MILFAIIAIVLFIVYVKWRHSYWTRLGIYQMQPEFFIGNARSVLTGKTSFAQTVYERYNSIKATGQQCGGIYLFLEPAVYFIDPKLIKTILQKDFQYFMSHGLYHHPKDILSMNLFNMEGDVWRNLRAKLTPTFTSGKMKMMFDTIIEKTNGLEAMVDKFASNQQPFAIKEALGRFTTDIIGSCAFGIECNSLEDPDNLFRAYGKKVFEPNLYRFWLFNLLPWWFLGNIGFKSNGRDVSEFFIKVVKETIKTRQENQIFRKDFMHLLLELKNMEINEKNPLTITDDEIAAQCFIFFLAGFETSSTNMTFALLELAQNPEIQEKLRDEINDVIERHGGKITYDAVMEMKYLDMVINETLRKFPPVTILPRICTKDYEIPGTKSTIKKGTRVHIPVWGLHRDPDYYPDPDVFDPERFNEENKLKRPDFTFLPFGEGPRMCIGLRFGMLQSRVGLISLIRNFSFSLNKKTSLPIRMSSGSVIISVKGEVWLDAKKIRDY</sequence>
<dbReference type="PANTHER" id="PTHR24292">
    <property type="entry name" value="CYTOCHROME P450"/>
    <property type="match status" value="1"/>
</dbReference>
<comment type="cofactor">
    <cofactor evidence="1 13">
        <name>heme</name>
        <dbReference type="ChEBI" id="CHEBI:30413"/>
    </cofactor>
</comment>
<dbReference type="OrthoDB" id="2789670at2759"/>
<accession>A0A9N9MZA6</accession>
<evidence type="ECO:0000259" key="15">
    <source>
        <dbReference type="PROSITE" id="PS50061"/>
    </source>
</evidence>
<gene>
    <name evidence="16" type="ORF">CEUTPL_LOCUS12567</name>
</gene>
<dbReference type="GO" id="GO:0020037">
    <property type="term" value="F:heme binding"/>
    <property type="evidence" value="ECO:0007669"/>
    <property type="project" value="InterPro"/>
</dbReference>
<organism evidence="16 17">
    <name type="scientific">Ceutorhynchus assimilis</name>
    <name type="common">cabbage seed weevil</name>
    <dbReference type="NCBI Taxonomy" id="467358"/>
    <lineage>
        <taxon>Eukaryota</taxon>
        <taxon>Metazoa</taxon>
        <taxon>Ecdysozoa</taxon>
        <taxon>Arthropoda</taxon>
        <taxon>Hexapoda</taxon>
        <taxon>Insecta</taxon>
        <taxon>Pterygota</taxon>
        <taxon>Neoptera</taxon>
        <taxon>Endopterygota</taxon>
        <taxon>Coleoptera</taxon>
        <taxon>Polyphaga</taxon>
        <taxon>Cucujiformia</taxon>
        <taxon>Curculionidae</taxon>
        <taxon>Ceutorhynchinae</taxon>
        <taxon>Ceutorhynchus</taxon>
    </lineage>
</organism>
<evidence type="ECO:0000256" key="4">
    <source>
        <dbReference type="ARBA" id="ARBA00010617"/>
    </source>
</evidence>
<dbReference type="GO" id="GO:0005506">
    <property type="term" value="F:iron ion binding"/>
    <property type="evidence" value="ECO:0007669"/>
    <property type="project" value="InterPro"/>
</dbReference>
<dbReference type="PROSITE" id="PS00086">
    <property type="entry name" value="CYTOCHROME_P450"/>
    <property type="match status" value="1"/>
</dbReference>
<keyword evidence="6 13" id="KW-0479">Metal-binding</keyword>
<evidence type="ECO:0000256" key="13">
    <source>
        <dbReference type="PIRSR" id="PIRSR602401-1"/>
    </source>
</evidence>
<evidence type="ECO:0000256" key="6">
    <source>
        <dbReference type="ARBA" id="ARBA00022723"/>
    </source>
</evidence>
<keyword evidence="9 14" id="KW-0560">Oxidoreductase</keyword>
<evidence type="ECO:0000256" key="3">
    <source>
        <dbReference type="ARBA" id="ARBA00004406"/>
    </source>
</evidence>
<dbReference type="InterPro" id="IPR017972">
    <property type="entry name" value="Cyt_P450_CS"/>
</dbReference>
<dbReference type="EMBL" id="OU892284">
    <property type="protein sequence ID" value="CAG9772146.1"/>
    <property type="molecule type" value="Genomic_DNA"/>
</dbReference>
<feature type="domain" description="ETS" evidence="15">
    <location>
        <begin position="193"/>
        <end position="243"/>
    </location>
</feature>
<dbReference type="GO" id="GO:0003700">
    <property type="term" value="F:DNA-binding transcription factor activity"/>
    <property type="evidence" value="ECO:0007669"/>
    <property type="project" value="InterPro"/>
</dbReference>
<comment type="subcellular location">
    <subcellularLocation>
        <location evidence="3">Endoplasmic reticulum membrane</location>
        <topology evidence="3">Peripheral membrane protein</topology>
    </subcellularLocation>
    <subcellularLocation>
        <location evidence="2">Microsome membrane</location>
        <topology evidence="2">Peripheral membrane protein</topology>
    </subcellularLocation>
</comment>
<keyword evidence="8" id="KW-0492">Microsome</keyword>
<dbReference type="PROSITE" id="PS50061">
    <property type="entry name" value="ETS_DOMAIN_3"/>
    <property type="match status" value="1"/>
</dbReference>
<dbReference type="PRINTS" id="PR00385">
    <property type="entry name" value="P450"/>
</dbReference>
<keyword evidence="7" id="KW-0256">Endoplasmic reticulum</keyword>
<keyword evidence="11 14" id="KW-0503">Monooxygenase</keyword>
<evidence type="ECO:0000256" key="11">
    <source>
        <dbReference type="ARBA" id="ARBA00023033"/>
    </source>
</evidence>
<dbReference type="PANTHER" id="PTHR24292:SF100">
    <property type="entry name" value="CYTOCHROME P450 6A16, ISOFORM B-RELATED"/>
    <property type="match status" value="1"/>
</dbReference>
<evidence type="ECO:0000313" key="16">
    <source>
        <dbReference type="EMBL" id="CAG9772146.1"/>
    </source>
</evidence>
<dbReference type="InterPro" id="IPR001128">
    <property type="entry name" value="Cyt_P450"/>
</dbReference>
<comment type="similarity">
    <text evidence="4 14">Belongs to the cytochrome P450 family.</text>
</comment>
<dbReference type="InterPro" id="IPR002401">
    <property type="entry name" value="Cyt_P450_E_grp-I"/>
</dbReference>
<evidence type="ECO:0000313" key="17">
    <source>
        <dbReference type="Proteomes" id="UP001152799"/>
    </source>
</evidence>
<evidence type="ECO:0000256" key="7">
    <source>
        <dbReference type="ARBA" id="ARBA00022824"/>
    </source>
</evidence>
<evidence type="ECO:0000256" key="8">
    <source>
        <dbReference type="ARBA" id="ARBA00022848"/>
    </source>
</evidence>
<dbReference type="InterPro" id="IPR050476">
    <property type="entry name" value="Insect_CytP450_Detox"/>
</dbReference>
<dbReference type="AlphaFoldDB" id="A0A9N9MZA6"/>
<dbReference type="GO" id="GO:0016705">
    <property type="term" value="F:oxidoreductase activity, acting on paired donors, with incorporation or reduction of molecular oxygen"/>
    <property type="evidence" value="ECO:0007669"/>
    <property type="project" value="InterPro"/>
</dbReference>
<dbReference type="Proteomes" id="UP001152799">
    <property type="component" value="Chromosome 8"/>
</dbReference>
<dbReference type="PRINTS" id="PR00463">
    <property type="entry name" value="EP450I"/>
</dbReference>
<dbReference type="GO" id="GO:0043565">
    <property type="term" value="F:sequence-specific DNA binding"/>
    <property type="evidence" value="ECO:0007669"/>
    <property type="project" value="InterPro"/>
</dbReference>
<proteinExistence type="inferred from homology"/>
<reference evidence="16" key="1">
    <citation type="submission" date="2022-01" db="EMBL/GenBank/DDBJ databases">
        <authorList>
            <person name="King R."/>
        </authorList>
    </citation>
    <scope>NUCLEOTIDE SEQUENCE</scope>
</reference>
<dbReference type="InterPro" id="IPR000418">
    <property type="entry name" value="Ets_dom"/>
</dbReference>
<evidence type="ECO:0000256" key="5">
    <source>
        <dbReference type="ARBA" id="ARBA00022617"/>
    </source>
</evidence>
<evidence type="ECO:0000256" key="2">
    <source>
        <dbReference type="ARBA" id="ARBA00004174"/>
    </source>
</evidence>
<dbReference type="Gene3D" id="1.10.630.10">
    <property type="entry name" value="Cytochrome P450"/>
    <property type="match status" value="1"/>
</dbReference>
<dbReference type="SUPFAM" id="SSF48264">
    <property type="entry name" value="Cytochrome P450"/>
    <property type="match status" value="1"/>
</dbReference>
<dbReference type="CDD" id="cd11056">
    <property type="entry name" value="CYP6-like"/>
    <property type="match status" value="1"/>
</dbReference>
<evidence type="ECO:0000256" key="9">
    <source>
        <dbReference type="ARBA" id="ARBA00023002"/>
    </source>
</evidence>
<dbReference type="GO" id="GO:0005789">
    <property type="term" value="C:endoplasmic reticulum membrane"/>
    <property type="evidence" value="ECO:0007669"/>
    <property type="project" value="UniProtKB-SubCell"/>
</dbReference>
<feature type="binding site" description="axial binding residue" evidence="13">
    <location>
        <position position="438"/>
    </location>
    <ligand>
        <name>heme</name>
        <dbReference type="ChEBI" id="CHEBI:30413"/>
    </ligand>
    <ligandPart>
        <name>Fe</name>
        <dbReference type="ChEBI" id="CHEBI:18248"/>
    </ligandPart>
</feature>
<dbReference type="GO" id="GO:0004497">
    <property type="term" value="F:monooxygenase activity"/>
    <property type="evidence" value="ECO:0007669"/>
    <property type="project" value="UniProtKB-KW"/>
</dbReference>
<keyword evidence="5 13" id="KW-0349">Heme</keyword>
<dbReference type="Pfam" id="PF00067">
    <property type="entry name" value="p450"/>
    <property type="match status" value="1"/>
</dbReference>
<evidence type="ECO:0000256" key="10">
    <source>
        <dbReference type="ARBA" id="ARBA00023004"/>
    </source>
</evidence>
<name>A0A9N9MZA6_9CUCU</name>
<keyword evidence="12" id="KW-0472">Membrane</keyword>
<keyword evidence="10 13" id="KW-0408">Iron</keyword>
<protein>
    <recommendedName>
        <fullName evidence="15">ETS domain-containing protein</fullName>
    </recommendedName>
</protein>
<dbReference type="FunFam" id="1.10.630.10:FF:000042">
    <property type="entry name" value="Cytochrome P450"/>
    <property type="match status" value="1"/>
</dbReference>